<dbReference type="AlphaFoldDB" id="A0A1C3NWS4"/>
<name>A0A1C3NWS4_9ACTN</name>
<gene>
    <name evidence="1" type="ORF">FDG2_1973</name>
</gene>
<sequence>MHLVLIEMSGNQPFIFGTNKQRENIGASELTTMISKWADDAIETIHQTPDQTAPTVAKQVVRVVTASGKVVLLVTETDTARSEQIAHTLVTEVTSQAVQYAPGLAVDGAFVLVTHDDLATDRGQRELLRRVHAAARPAAAARFPQVPFAAICRYSGLPATVPLPAVAPRSTQTLDDVQAAARGHGVAADRGVSHRRGWRGPAARRRCRPGADLEVRVRRPGQRRPGRHRTGEGG</sequence>
<reference evidence="2" key="1">
    <citation type="submission" date="2016-02" db="EMBL/GenBank/DDBJ databases">
        <authorList>
            <person name="Wibberg D."/>
        </authorList>
    </citation>
    <scope>NUCLEOTIDE SEQUENCE [LARGE SCALE GENOMIC DNA]</scope>
</reference>
<protein>
    <submittedName>
        <fullName evidence="1">Uncharacterized protein</fullName>
    </submittedName>
</protein>
<evidence type="ECO:0000313" key="2">
    <source>
        <dbReference type="Proteomes" id="UP000199013"/>
    </source>
</evidence>
<accession>A0A1C3NWS4</accession>
<organism evidence="1 2">
    <name type="scientific">Candidatus Protofrankia californiensis</name>
    <dbReference type="NCBI Taxonomy" id="1839754"/>
    <lineage>
        <taxon>Bacteria</taxon>
        <taxon>Bacillati</taxon>
        <taxon>Actinomycetota</taxon>
        <taxon>Actinomycetes</taxon>
        <taxon>Frankiales</taxon>
        <taxon>Frankiaceae</taxon>
        <taxon>Protofrankia</taxon>
    </lineage>
</organism>
<keyword evidence="2" id="KW-1185">Reference proteome</keyword>
<evidence type="ECO:0000313" key="1">
    <source>
        <dbReference type="EMBL" id="SBW21331.1"/>
    </source>
</evidence>
<proteinExistence type="predicted"/>
<dbReference type="Proteomes" id="UP000199013">
    <property type="component" value="Unassembled WGS sequence"/>
</dbReference>
<dbReference type="EMBL" id="FLUV01000824">
    <property type="protein sequence ID" value="SBW21331.1"/>
    <property type="molecule type" value="Genomic_DNA"/>
</dbReference>